<evidence type="ECO:0000313" key="2">
    <source>
        <dbReference type="Proteomes" id="UP001234989"/>
    </source>
</evidence>
<keyword evidence="2" id="KW-1185">Reference proteome</keyword>
<accession>A0AAF0QL27</accession>
<organism evidence="1 2">
    <name type="scientific">Solanum verrucosum</name>
    <dbReference type="NCBI Taxonomy" id="315347"/>
    <lineage>
        <taxon>Eukaryota</taxon>
        <taxon>Viridiplantae</taxon>
        <taxon>Streptophyta</taxon>
        <taxon>Embryophyta</taxon>
        <taxon>Tracheophyta</taxon>
        <taxon>Spermatophyta</taxon>
        <taxon>Magnoliopsida</taxon>
        <taxon>eudicotyledons</taxon>
        <taxon>Gunneridae</taxon>
        <taxon>Pentapetalae</taxon>
        <taxon>asterids</taxon>
        <taxon>lamiids</taxon>
        <taxon>Solanales</taxon>
        <taxon>Solanaceae</taxon>
        <taxon>Solanoideae</taxon>
        <taxon>Solaneae</taxon>
        <taxon>Solanum</taxon>
    </lineage>
</organism>
<gene>
    <name evidence="1" type="ORF">MTR67_018092</name>
</gene>
<proteinExistence type="predicted"/>
<dbReference type="EMBL" id="CP133615">
    <property type="protein sequence ID" value="WMV24707.1"/>
    <property type="molecule type" value="Genomic_DNA"/>
</dbReference>
<dbReference type="AlphaFoldDB" id="A0AAF0QL27"/>
<dbReference type="Proteomes" id="UP001234989">
    <property type="component" value="Chromosome 4"/>
</dbReference>
<name>A0AAF0QL27_SOLVR</name>
<protein>
    <submittedName>
        <fullName evidence="1">Uncharacterized protein</fullName>
    </submittedName>
</protein>
<sequence length="56" mass="6453">TSQNNQRSKIIFSLQQELKTGQRAIHKQDIVGCNITTNRNNVASKFKWLIVHTQLC</sequence>
<feature type="non-terminal residue" evidence="1">
    <location>
        <position position="1"/>
    </location>
</feature>
<reference evidence="1" key="1">
    <citation type="submission" date="2023-08" db="EMBL/GenBank/DDBJ databases">
        <title>A de novo genome assembly of Solanum verrucosum Schlechtendal, a Mexican diploid species geographically isolated from the other diploid A-genome species in potato relatives.</title>
        <authorList>
            <person name="Hosaka K."/>
        </authorList>
    </citation>
    <scope>NUCLEOTIDE SEQUENCE</scope>
    <source>
        <tissue evidence="1">Young leaves</tissue>
    </source>
</reference>
<evidence type="ECO:0000313" key="1">
    <source>
        <dbReference type="EMBL" id="WMV24707.1"/>
    </source>
</evidence>